<protein>
    <submittedName>
        <fullName evidence="2">Uncharacterized protein</fullName>
    </submittedName>
</protein>
<dbReference type="AlphaFoldDB" id="A0AA39FKV8"/>
<reference evidence="2" key="2">
    <citation type="submission" date="2023-03" db="EMBL/GenBank/DDBJ databases">
        <authorList>
            <person name="Inwood S.N."/>
            <person name="Skelly J.G."/>
            <person name="Guhlin J."/>
            <person name="Harrop T.W.R."/>
            <person name="Goldson S.G."/>
            <person name="Dearden P.K."/>
        </authorList>
    </citation>
    <scope>NUCLEOTIDE SEQUENCE</scope>
    <source>
        <strain evidence="2">Lincoln</strain>
        <tissue evidence="2">Whole body</tissue>
    </source>
</reference>
<evidence type="ECO:0000313" key="3">
    <source>
        <dbReference type="Proteomes" id="UP001168972"/>
    </source>
</evidence>
<name>A0AA39FKV8_MICHY</name>
<evidence type="ECO:0000256" key="1">
    <source>
        <dbReference type="SAM" id="SignalP"/>
    </source>
</evidence>
<accession>A0AA39FKV8</accession>
<feature type="signal peptide" evidence="1">
    <location>
        <begin position="1"/>
        <end position="18"/>
    </location>
</feature>
<evidence type="ECO:0000313" key="2">
    <source>
        <dbReference type="EMBL" id="KAK0171467.1"/>
    </source>
</evidence>
<proteinExistence type="predicted"/>
<dbReference type="Proteomes" id="UP001168972">
    <property type="component" value="Unassembled WGS sequence"/>
</dbReference>
<feature type="chain" id="PRO_5041251363" evidence="1">
    <location>
        <begin position="19"/>
        <end position="110"/>
    </location>
</feature>
<feature type="non-terminal residue" evidence="2">
    <location>
        <position position="1"/>
    </location>
</feature>
<comment type="caution">
    <text evidence="2">The sequence shown here is derived from an EMBL/GenBank/DDBJ whole genome shotgun (WGS) entry which is preliminary data.</text>
</comment>
<keyword evidence="3" id="KW-1185">Reference proteome</keyword>
<sequence length="110" mass="12627">MSFDKIVLFIILVSYTIGADSCNPYPEYVQCNHVKRKFNSMEGNWILTPEKNSQSTSFMHGAQLDVHYSTENGFESKIEFETKIGSHVKYPIIGVYHDETTVKLTGWNDE</sequence>
<dbReference type="EMBL" id="JAQQBR010000248">
    <property type="protein sequence ID" value="KAK0171467.1"/>
    <property type="molecule type" value="Genomic_DNA"/>
</dbReference>
<organism evidence="2 3">
    <name type="scientific">Microctonus hyperodae</name>
    <name type="common">Parasitoid wasp</name>
    <dbReference type="NCBI Taxonomy" id="165561"/>
    <lineage>
        <taxon>Eukaryota</taxon>
        <taxon>Metazoa</taxon>
        <taxon>Ecdysozoa</taxon>
        <taxon>Arthropoda</taxon>
        <taxon>Hexapoda</taxon>
        <taxon>Insecta</taxon>
        <taxon>Pterygota</taxon>
        <taxon>Neoptera</taxon>
        <taxon>Endopterygota</taxon>
        <taxon>Hymenoptera</taxon>
        <taxon>Apocrita</taxon>
        <taxon>Ichneumonoidea</taxon>
        <taxon>Braconidae</taxon>
        <taxon>Euphorinae</taxon>
        <taxon>Microctonus</taxon>
    </lineage>
</organism>
<gene>
    <name evidence="2" type="ORF">PV327_011256</name>
</gene>
<reference evidence="2" key="1">
    <citation type="journal article" date="2023" name="bioRxiv">
        <title>Scaffold-level genome assemblies of two parasitoid biocontrol wasps reveal the parthenogenesis mechanism and an associated novel virus.</title>
        <authorList>
            <person name="Inwood S."/>
            <person name="Skelly J."/>
            <person name="Guhlin J."/>
            <person name="Harrop T."/>
            <person name="Goldson S."/>
            <person name="Dearden P."/>
        </authorList>
    </citation>
    <scope>NUCLEOTIDE SEQUENCE</scope>
    <source>
        <strain evidence="2">Lincoln</strain>
        <tissue evidence="2">Whole body</tissue>
    </source>
</reference>
<keyword evidence="1" id="KW-0732">Signal</keyword>